<dbReference type="InterPro" id="IPR001709">
    <property type="entry name" value="Flavoprot_Pyr_Nucl_cyt_Rdtase"/>
</dbReference>
<comment type="cofactor">
    <cofactor evidence="3">
        <name>[2Fe-2S] cluster</name>
        <dbReference type="ChEBI" id="CHEBI:190135"/>
    </cofactor>
</comment>
<dbReference type="InterPro" id="IPR017938">
    <property type="entry name" value="Riboflavin_synthase-like_b-brl"/>
</dbReference>
<reference evidence="6 7" key="1">
    <citation type="submission" date="2016-09" db="EMBL/GenBank/DDBJ databases">
        <title>Phylogenomics of Achromobacter.</title>
        <authorList>
            <person name="Jeukens J."/>
            <person name="Freschi L."/>
            <person name="Vincent A.T."/>
            <person name="Emond-Rheault J.-G."/>
            <person name="Kukavica-Ibrulj I."/>
            <person name="Charette S.J."/>
            <person name="Levesque R.C."/>
        </authorList>
    </citation>
    <scope>NUCLEOTIDE SEQUENCE [LARGE SCALE GENOMIC DNA]</scope>
    <source>
        <strain evidence="6 7">AUS488</strain>
    </source>
</reference>
<name>A0A1R1K2B1_ALCXX</name>
<dbReference type="AlphaFoldDB" id="A0A1R1K2B1"/>
<feature type="domain" description="2Fe-2S ferredoxin-type" evidence="4">
    <location>
        <begin position="3"/>
        <end position="92"/>
    </location>
</feature>
<organism evidence="6 7">
    <name type="scientific">Alcaligenes xylosoxydans xylosoxydans</name>
    <name type="common">Achromobacter xylosoxidans</name>
    <dbReference type="NCBI Taxonomy" id="85698"/>
    <lineage>
        <taxon>Bacteria</taxon>
        <taxon>Pseudomonadati</taxon>
        <taxon>Pseudomonadota</taxon>
        <taxon>Betaproteobacteria</taxon>
        <taxon>Burkholderiales</taxon>
        <taxon>Alcaligenaceae</taxon>
        <taxon>Achromobacter</taxon>
    </lineage>
</organism>
<dbReference type="InterPro" id="IPR001041">
    <property type="entry name" value="2Fe-2S_ferredoxin-type"/>
</dbReference>
<dbReference type="InterPro" id="IPR008333">
    <property type="entry name" value="Cbr1-like_FAD-bd_dom"/>
</dbReference>
<keyword evidence="2" id="KW-0479">Metal-binding</keyword>
<proteinExistence type="predicted"/>
<keyword evidence="2" id="KW-0411">Iron-sulfur</keyword>
<keyword evidence="2" id="KW-0001">2Fe-2S</keyword>
<keyword evidence="2" id="KW-0408">Iron</keyword>
<dbReference type="RefSeq" id="WP_076408482.1">
    <property type="nucleotide sequence ID" value="NZ_AP028040.1"/>
</dbReference>
<protein>
    <submittedName>
        <fullName evidence="6">CDP-6-deoxy-delta-3,4-glucoseen reductase</fullName>
    </submittedName>
</protein>
<dbReference type="Pfam" id="PF00111">
    <property type="entry name" value="Fer2"/>
    <property type="match status" value="1"/>
</dbReference>
<dbReference type="PROSITE" id="PS51085">
    <property type="entry name" value="2FE2S_FER_2"/>
    <property type="match status" value="1"/>
</dbReference>
<dbReference type="GO" id="GO:0016491">
    <property type="term" value="F:oxidoreductase activity"/>
    <property type="evidence" value="ECO:0007669"/>
    <property type="project" value="InterPro"/>
</dbReference>
<dbReference type="SUPFAM" id="SSF54292">
    <property type="entry name" value="2Fe-2S ferredoxin-like"/>
    <property type="match status" value="1"/>
</dbReference>
<evidence type="ECO:0000256" key="2">
    <source>
        <dbReference type="ARBA" id="ARBA00022714"/>
    </source>
</evidence>
<evidence type="ECO:0000256" key="1">
    <source>
        <dbReference type="ARBA" id="ARBA00001974"/>
    </source>
</evidence>
<dbReference type="SUPFAM" id="SSF52343">
    <property type="entry name" value="Ferredoxin reductase-like, C-terminal NADP-linked domain"/>
    <property type="match status" value="1"/>
</dbReference>
<sequence>MAYRVQILETGQAFTVEADESVLQAAERAAIRLPHECTFGGCGTCRVRLAEGAVAYEEFPMALTPQEAAQGYALACQARPCSDLCISVARQRAFAEPRRLAATVHEIAALCDDVIHLTLALPPDTPLDYAPGQYMNVVLPDGATRSFSMASAPAGNRVDFHVRRIPGGRYTDHWLGQAQAGAALEIEAPLGVFSYHEEDWRPMIMMATGTGIAPIKAILESLLDNDDCPPVTLYWGMRTEADLYLREQIEGWAGRLYEFNFVPVLSRAGADWQGRRGHVQQAVLADHGDLSEHAIYLCGAPAMISEATELLAARGASLDHVYADSFTFQHAPATAAMP</sequence>
<comment type="caution">
    <text evidence="6">The sequence shown here is derived from an EMBL/GenBank/DDBJ whole genome shotgun (WGS) entry which is preliminary data.</text>
</comment>
<dbReference type="Proteomes" id="UP000187251">
    <property type="component" value="Unassembled WGS sequence"/>
</dbReference>
<dbReference type="Pfam" id="PF00175">
    <property type="entry name" value="NAD_binding_1"/>
    <property type="match status" value="1"/>
</dbReference>
<feature type="domain" description="FAD-binding FR-type" evidence="5">
    <location>
        <begin position="97"/>
        <end position="196"/>
    </location>
</feature>
<dbReference type="Gene3D" id="2.40.30.10">
    <property type="entry name" value="Translation factors"/>
    <property type="match status" value="1"/>
</dbReference>
<dbReference type="InterPro" id="IPR001433">
    <property type="entry name" value="OxRdtase_FAD/NAD-bd"/>
</dbReference>
<dbReference type="PRINTS" id="PR00410">
    <property type="entry name" value="PHEHYDRXLASE"/>
</dbReference>
<dbReference type="InterPro" id="IPR050415">
    <property type="entry name" value="MRET"/>
</dbReference>
<dbReference type="Pfam" id="PF00970">
    <property type="entry name" value="FAD_binding_6"/>
    <property type="match status" value="1"/>
</dbReference>
<gene>
    <name evidence="6" type="ORF">BIZ92_04125</name>
</gene>
<dbReference type="CDD" id="cd00207">
    <property type="entry name" value="fer2"/>
    <property type="match status" value="1"/>
</dbReference>
<dbReference type="InterPro" id="IPR039261">
    <property type="entry name" value="FNR_nucleotide-bd"/>
</dbReference>
<dbReference type="PROSITE" id="PS51384">
    <property type="entry name" value="FAD_FR"/>
    <property type="match status" value="1"/>
</dbReference>
<dbReference type="GO" id="GO:0051537">
    <property type="term" value="F:2 iron, 2 sulfur cluster binding"/>
    <property type="evidence" value="ECO:0007669"/>
    <property type="project" value="UniProtKB-KW"/>
</dbReference>
<dbReference type="EMBL" id="MJMN01000001">
    <property type="protein sequence ID" value="OMG93519.1"/>
    <property type="molecule type" value="Genomic_DNA"/>
</dbReference>
<evidence type="ECO:0000313" key="7">
    <source>
        <dbReference type="Proteomes" id="UP000187251"/>
    </source>
</evidence>
<evidence type="ECO:0000259" key="5">
    <source>
        <dbReference type="PROSITE" id="PS51384"/>
    </source>
</evidence>
<dbReference type="Gene3D" id="3.40.50.80">
    <property type="entry name" value="Nucleotide-binding domain of ferredoxin-NADP reductase (FNR) module"/>
    <property type="match status" value="1"/>
</dbReference>
<dbReference type="PROSITE" id="PS00197">
    <property type="entry name" value="2FE2S_FER_1"/>
    <property type="match status" value="1"/>
</dbReference>
<dbReference type="PRINTS" id="PR00371">
    <property type="entry name" value="FPNCR"/>
</dbReference>
<dbReference type="SUPFAM" id="SSF63380">
    <property type="entry name" value="Riboflavin synthase domain-like"/>
    <property type="match status" value="1"/>
</dbReference>
<dbReference type="InterPro" id="IPR017927">
    <property type="entry name" value="FAD-bd_FR_type"/>
</dbReference>
<dbReference type="Gene3D" id="3.10.20.30">
    <property type="match status" value="1"/>
</dbReference>
<evidence type="ECO:0000256" key="3">
    <source>
        <dbReference type="ARBA" id="ARBA00034078"/>
    </source>
</evidence>
<evidence type="ECO:0000313" key="6">
    <source>
        <dbReference type="EMBL" id="OMG93519.1"/>
    </source>
</evidence>
<dbReference type="InterPro" id="IPR036010">
    <property type="entry name" value="2Fe-2S_ferredoxin-like_sf"/>
</dbReference>
<dbReference type="PANTHER" id="PTHR47354">
    <property type="entry name" value="NADH OXIDOREDUCTASE HCR"/>
    <property type="match status" value="1"/>
</dbReference>
<dbReference type="InterPro" id="IPR012675">
    <property type="entry name" value="Beta-grasp_dom_sf"/>
</dbReference>
<dbReference type="OrthoDB" id="9806195at2"/>
<comment type="cofactor">
    <cofactor evidence="1">
        <name>FAD</name>
        <dbReference type="ChEBI" id="CHEBI:57692"/>
    </cofactor>
</comment>
<dbReference type="InterPro" id="IPR006058">
    <property type="entry name" value="2Fe2S_fd_BS"/>
</dbReference>
<dbReference type="PANTHER" id="PTHR47354:SF5">
    <property type="entry name" value="PROTEIN RFBI"/>
    <property type="match status" value="1"/>
</dbReference>
<accession>A0A1R1K2B1</accession>
<dbReference type="CDD" id="cd06189">
    <property type="entry name" value="flavin_oxioreductase"/>
    <property type="match status" value="1"/>
</dbReference>
<evidence type="ECO:0000259" key="4">
    <source>
        <dbReference type="PROSITE" id="PS51085"/>
    </source>
</evidence>